<feature type="compositionally biased region" description="Basic residues" evidence="1">
    <location>
        <begin position="91"/>
        <end position="103"/>
    </location>
</feature>
<feature type="compositionally biased region" description="Basic and acidic residues" evidence="1">
    <location>
        <begin position="108"/>
        <end position="123"/>
    </location>
</feature>
<feature type="region of interest" description="Disordered" evidence="1">
    <location>
        <begin position="20"/>
        <end position="41"/>
    </location>
</feature>
<feature type="compositionally biased region" description="Basic and acidic residues" evidence="1">
    <location>
        <begin position="78"/>
        <end position="90"/>
    </location>
</feature>
<dbReference type="EMBL" id="CM003379">
    <property type="protein sequence ID" value="KOM51368.1"/>
    <property type="molecule type" value="Genomic_DNA"/>
</dbReference>
<feature type="region of interest" description="Disordered" evidence="1">
    <location>
        <begin position="74"/>
        <end position="123"/>
    </location>
</feature>
<accession>A0A0L9V8N4</accession>
<name>A0A0L9V8N4_PHAAN</name>
<protein>
    <submittedName>
        <fullName evidence="2">Uncharacterized protein</fullName>
    </submittedName>
</protein>
<reference evidence="3" key="1">
    <citation type="journal article" date="2015" name="Proc. Natl. Acad. Sci. U.S.A.">
        <title>Genome sequencing of adzuki bean (Vigna angularis) provides insight into high starch and low fat accumulation and domestication.</title>
        <authorList>
            <person name="Yang K."/>
            <person name="Tian Z."/>
            <person name="Chen C."/>
            <person name="Luo L."/>
            <person name="Zhao B."/>
            <person name="Wang Z."/>
            <person name="Yu L."/>
            <person name="Li Y."/>
            <person name="Sun Y."/>
            <person name="Li W."/>
            <person name="Chen Y."/>
            <person name="Li Y."/>
            <person name="Zhang Y."/>
            <person name="Ai D."/>
            <person name="Zhao J."/>
            <person name="Shang C."/>
            <person name="Ma Y."/>
            <person name="Wu B."/>
            <person name="Wang M."/>
            <person name="Gao L."/>
            <person name="Sun D."/>
            <person name="Zhang P."/>
            <person name="Guo F."/>
            <person name="Wang W."/>
            <person name="Li Y."/>
            <person name="Wang J."/>
            <person name="Varshney R.K."/>
            <person name="Wang J."/>
            <person name="Ling H.Q."/>
            <person name="Wan P."/>
        </authorList>
    </citation>
    <scope>NUCLEOTIDE SEQUENCE</scope>
    <source>
        <strain evidence="3">cv. Jingnong 6</strain>
    </source>
</reference>
<evidence type="ECO:0000313" key="2">
    <source>
        <dbReference type="EMBL" id="KOM51368.1"/>
    </source>
</evidence>
<gene>
    <name evidence="2" type="ORF">LR48_Vigan09g002700</name>
</gene>
<organism evidence="2 3">
    <name type="scientific">Phaseolus angularis</name>
    <name type="common">Azuki bean</name>
    <name type="synonym">Vigna angularis</name>
    <dbReference type="NCBI Taxonomy" id="3914"/>
    <lineage>
        <taxon>Eukaryota</taxon>
        <taxon>Viridiplantae</taxon>
        <taxon>Streptophyta</taxon>
        <taxon>Embryophyta</taxon>
        <taxon>Tracheophyta</taxon>
        <taxon>Spermatophyta</taxon>
        <taxon>Magnoliopsida</taxon>
        <taxon>eudicotyledons</taxon>
        <taxon>Gunneridae</taxon>
        <taxon>Pentapetalae</taxon>
        <taxon>rosids</taxon>
        <taxon>fabids</taxon>
        <taxon>Fabales</taxon>
        <taxon>Fabaceae</taxon>
        <taxon>Papilionoideae</taxon>
        <taxon>50 kb inversion clade</taxon>
        <taxon>NPAAA clade</taxon>
        <taxon>indigoferoid/millettioid clade</taxon>
        <taxon>Phaseoleae</taxon>
        <taxon>Vigna</taxon>
    </lineage>
</organism>
<evidence type="ECO:0000313" key="3">
    <source>
        <dbReference type="Proteomes" id="UP000053144"/>
    </source>
</evidence>
<dbReference type="AlphaFoldDB" id="A0A0L9V8N4"/>
<dbReference type="Proteomes" id="UP000053144">
    <property type="component" value="Chromosome 9"/>
</dbReference>
<dbReference type="Gramene" id="KOM51368">
    <property type="protein sequence ID" value="KOM51368"/>
    <property type="gene ID" value="LR48_Vigan09g002700"/>
</dbReference>
<sequence>MADNGQLTHVMQAVEELKQQATTAQHRAELEQAKSRSNQANKNKMLKILDGMQNGGGYWNDLKEELKYQIVGMQKSQPECRKVNQNEKSTRVQKKGTEHRKRALSASEEGKDGEQEDAADKLM</sequence>
<proteinExistence type="predicted"/>
<evidence type="ECO:0000256" key="1">
    <source>
        <dbReference type="SAM" id="MobiDB-lite"/>
    </source>
</evidence>